<evidence type="ECO:0000313" key="3">
    <source>
        <dbReference type="Proteomes" id="UP001059597"/>
    </source>
</evidence>
<dbReference type="SUPFAM" id="SSF53597">
    <property type="entry name" value="Dihydrofolate reductase-like"/>
    <property type="match status" value="1"/>
</dbReference>
<dbReference type="PANTHER" id="PTHR38011">
    <property type="entry name" value="DIHYDROFOLATE REDUCTASE FAMILY PROTEIN (AFU_ORTHOLOGUE AFUA_8G06820)"/>
    <property type="match status" value="1"/>
</dbReference>
<evidence type="ECO:0000259" key="1">
    <source>
        <dbReference type="Pfam" id="PF01872"/>
    </source>
</evidence>
<dbReference type="InterPro" id="IPR024072">
    <property type="entry name" value="DHFR-like_dom_sf"/>
</dbReference>
<dbReference type="RefSeq" id="WP_261951834.1">
    <property type="nucleotide sequence ID" value="NZ_AP026073.1"/>
</dbReference>
<accession>A0ABM7ZN37</accession>
<keyword evidence="3" id="KW-1185">Reference proteome</keyword>
<name>A0ABM7ZN37_STRNI</name>
<dbReference type="PANTHER" id="PTHR38011:SF11">
    <property type="entry name" value="2,5-DIAMINO-6-RIBOSYLAMINO-4(3H)-PYRIMIDINONE 5'-PHOSPHATE REDUCTASE"/>
    <property type="match status" value="1"/>
</dbReference>
<dbReference type="Proteomes" id="UP001059597">
    <property type="component" value="Chromosome"/>
</dbReference>
<protein>
    <submittedName>
        <fullName evidence="2">Riboflavin biosynthesis protein RibD</fullName>
    </submittedName>
</protein>
<gene>
    <name evidence="2" type="ORF">HEK616_12050</name>
</gene>
<organism evidence="2 3">
    <name type="scientific">Streptomyces nigrescens</name>
    <dbReference type="NCBI Taxonomy" id="1920"/>
    <lineage>
        <taxon>Bacteria</taxon>
        <taxon>Bacillati</taxon>
        <taxon>Actinomycetota</taxon>
        <taxon>Actinomycetes</taxon>
        <taxon>Kitasatosporales</taxon>
        <taxon>Streptomycetaceae</taxon>
        <taxon>Streptomyces</taxon>
    </lineage>
</organism>
<proteinExistence type="predicted"/>
<dbReference type="EMBL" id="AP026073">
    <property type="protein sequence ID" value="BDM67718.1"/>
    <property type="molecule type" value="Genomic_DNA"/>
</dbReference>
<reference evidence="2" key="1">
    <citation type="submission" date="2022-06" db="EMBL/GenBank/DDBJ databases">
        <title>Complete genome sequence of Streptomyces nigrescens HEK616.</title>
        <authorList>
            <person name="Asamizu S."/>
            <person name="Onaka H."/>
        </authorList>
    </citation>
    <scope>NUCLEOTIDE SEQUENCE</scope>
    <source>
        <strain evidence="2">HEK616</strain>
    </source>
</reference>
<evidence type="ECO:0000313" key="2">
    <source>
        <dbReference type="EMBL" id="BDM67718.1"/>
    </source>
</evidence>
<dbReference type="Gene3D" id="3.40.430.10">
    <property type="entry name" value="Dihydrofolate Reductase, subunit A"/>
    <property type="match status" value="1"/>
</dbReference>
<feature type="domain" description="Bacterial bifunctional deaminase-reductase C-terminal" evidence="1">
    <location>
        <begin position="2"/>
        <end position="180"/>
    </location>
</feature>
<dbReference type="InterPro" id="IPR050765">
    <property type="entry name" value="Riboflavin_Biosynth_HTPR"/>
</dbReference>
<sequence length="192" mass="21539">MRKIVLMMSMSLDGFIEGPDHDIDWHLVDDEVHQYFNDRIRTMGGFLTGRVTHELMAGFWPTADAGPDAGGPMAEFAGIWREMPKFVFSRTLERADWNTTILREVTVERIRELTARPGGDLALSGAHLAASFLRLDLVDEYHLCVHPVLIGRGTPLFPDTDTRTRLRLTGTRTFGNGVVLLRYARNGGPEEG</sequence>
<dbReference type="InterPro" id="IPR002734">
    <property type="entry name" value="RibDG_C"/>
</dbReference>
<dbReference type="Pfam" id="PF01872">
    <property type="entry name" value="RibD_C"/>
    <property type="match status" value="1"/>
</dbReference>